<dbReference type="EC" id="1.1.1.25" evidence="2 8"/>
<dbReference type="Pfam" id="PF08501">
    <property type="entry name" value="Shikimate_dh_N"/>
    <property type="match status" value="1"/>
</dbReference>
<feature type="binding site" evidence="8">
    <location>
        <begin position="158"/>
        <end position="163"/>
    </location>
    <ligand>
        <name>NADP(+)</name>
        <dbReference type="ChEBI" id="CHEBI:58349"/>
    </ligand>
</feature>
<dbReference type="AlphaFoldDB" id="A0A4Q2U987"/>
<dbReference type="GO" id="GO:0008652">
    <property type="term" value="P:amino acid biosynthetic process"/>
    <property type="evidence" value="ECO:0007669"/>
    <property type="project" value="UniProtKB-KW"/>
</dbReference>
<dbReference type="GO" id="GO:0005829">
    <property type="term" value="C:cytosol"/>
    <property type="evidence" value="ECO:0007669"/>
    <property type="project" value="TreeGrafter"/>
</dbReference>
<name>A0A4Q2U987_9HYPH</name>
<evidence type="ECO:0000256" key="4">
    <source>
        <dbReference type="ARBA" id="ARBA00022857"/>
    </source>
</evidence>
<evidence type="ECO:0000256" key="7">
    <source>
        <dbReference type="ARBA" id="ARBA00049442"/>
    </source>
</evidence>
<dbReference type="PANTHER" id="PTHR21089:SF1">
    <property type="entry name" value="BIFUNCTIONAL 3-DEHYDROQUINATE DEHYDRATASE_SHIKIMATE DEHYDROGENASE, CHLOROPLASTIC"/>
    <property type="match status" value="1"/>
</dbReference>
<feature type="domain" description="Shikimate dehydrogenase substrate binding N-terminal" evidence="10">
    <location>
        <begin position="14"/>
        <end position="96"/>
    </location>
</feature>
<evidence type="ECO:0000313" key="12">
    <source>
        <dbReference type="EMBL" id="RYC33080.1"/>
    </source>
</evidence>
<dbReference type="HAMAP" id="MF_00222">
    <property type="entry name" value="Shikimate_DH_AroE"/>
    <property type="match status" value="1"/>
</dbReference>
<dbReference type="Pfam" id="PF01488">
    <property type="entry name" value="Shikimate_DH"/>
    <property type="match status" value="1"/>
</dbReference>
<comment type="catalytic activity">
    <reaction evidence="7 8">
        <text>shikimate + NADP(+) = 3-dehydroshikimate + NADPH + H(+)</text>
        <dbReference type="Rhea" id="RHEA:17737"/>
        <dbReference type="ChEBI" id="CHEBI:15378"/>
        <dbReference type="ChEBI" id="CHEBI:16630"/>
        <dbReference type="ChEBI" id="CHEBI:36208"/>
        <dbReference type="ChEBI" id="CHEBI:57783"/>
        <dbReference type="ChEBI" id="CHEBI:58349"/>
        <dbReference type="EC" id="1.1.1.25"/>
    </reaction>
</comment>
<dbReference type="InterPro" id="IPR013708">
    <property type="entry name" value="Shikimate_DH-bd_N"/>
</dbReference>
<dbReference type="Proteomes" id="UP000290759">
    <property type="component" value="Unassembled WGS sequence"/>
</dbReference>
<keyword evidence="5 8" id="KW-0560">Oxidoreductase</keyword>
<dbReference type="EMBL" id="QYBB01000003">
    <property type="protein sequence ID" value="RYC33080.1"/>
    <property type="molecule type" value="Genomic_DNA"/>
</dbReference>
<feature type="active site" description="Proton acceptor" evidence="8">
    <location>
        <position position="73"/>
    </location>
</feature>
<dbReference type="InterPro" id="IPR006151">
    <property type="entry name" value="Shikm_DH/Glu-tRNA_Rdtase"/>
</dbReference>
<reference evidence="12 13" key="2">
    <citation type="submission" date="2019-02" db="EMBL/GenBank/DDBJ databases">
        <title>'Lichenibacterium ramalinii' gen. nov. sp. nov., 'Lichenibacterium minor' gen. nov. sp. nov.</title>
        <authorList>
            <person name="Pankratov T."/>
        </authorList>
    </citation>
    <scope>NUCLEOTIDE SEQUENCE [LARGE SCALE GENOMIC DNA]</scope>
    <source>
        <strain evidence="12 13">RmlP026</strain>
    </source>
</reference>
<evidence type="ECO:0000256" key="1">
    <source>
        <dbReference type="ARBA" id="ARBA00004871"/>
    </source>
</evidence>
<feature type="binding site" evidence="8">
    <location>
        <position position="109"/>
    </location>
    <ligand>
        <name>shikimate</name>
        <dbReference type="ChEBI" id="CHEBI:36208"/>
    </ligand>
</feature>
<dbReference type="GO" id="GO:0019632">
    <property type="term" value="P:shikimate metabolic process"/>
    <property type="evidence" value="ECO:0007669"/>
    <property type="project" value="InterPro"/>
</dbReference>
<dbReference type="NCBIfam" id="NF001312">
    <property type="entry name" value="PRK00258.1-4"/>
    <property type="match status" value="1"/>
</dbReference>
<evidence type="ECO:0000313" key="13">
    <source>
        <dbReference type="Proteomes" id="UP000290759"/>
    </source>
</evidence>
<keyword evidence="3 8" id="KW-0028">Amino-acid biosynthesis</keyword>
<dbReference type="InterPro" id="IPR041121">
    <property type="entry name" value="SDH_C"/>
</dbReference>
<evidence type="ECO:0000256" key="6">
    <source>
        <dbReference type="ARBA" id="ARBA00023141"/>
    </source>
</evidence>
<feature type="binding site" evidence="8">
    <location>
        <begin position="22"/>
        <end position="24"/>
    </location>
    <ligand>
        <name>shikimate</name>
        <dbReference type="ChEBI" id="CHEBI:36208"/>
    </ligand>
</feature>
<dbReference type="InterPro" id="IPR046346">
    <property type="entry name" value="Aminoacid_DH-like_N_sf"/>
</dbReference>
<dbReference type="Gene3D" id="3.40.50.10860">
    <property type="entry name" value="Leucine Dehydrogenase, chain A, domain 1"/>
    <property type="match status" value="1"/>
</dbReference>
<dbReference type="GO" id="GO:0050661">
    <property type="term" value="F:NADP binding"/>
    <property type="evidence" value="ECO:0007669"/>
    <property type="project" value="InterPro"/>
</dbReference>
<gene>
    <name evidence="8" type="primary">aroE</name>
    <name evidence="12" type="ORF">D3273_04165</name>
</gene>
<dbReference type="UniPathway" id="UPA00053">
    <property type="reaction ID" value="UER00087"/>
</dbReference>
<feature type="binding site" evidence="8">
    <location>
        <position position="223"/>
    </location>
    <ligand>
        <name>NADP(+)</name>
        <dbReference type="ChEBI" id="CHEBI:58349"/>
    </ligand>
</feature>
<dbReference type="GO" id="GO:0009073">
    <property type="term" value="P:aromatic amino acid family biosynthetic process"/>
    <property type="evidence" value="ECO:0007669"/>
    <property type="project" value="UniProtKB-KW"/>
</dbReference>
<comment type="similarity">
    <text evidence="8">Belongs to the shikimate dehydrogenase family.</text>
</comment>
<keyword evidence="4 8" id="KW-0521">NADP</keyword>
<comment type="caution">
    <text evidence="12">The sequence shown here is derived from an EMBL/GenBank/DDBJ whole genome shotgun (WGS) entry which is preliminary data.</text>
</comment>
<dbReference type="Pfam" id="PF18317">
    <property type="entry name" value="SDH_C"/>
    <property type="match status" value="1"/>
</dbReference>
<feature type="binding site" evidence="8">
    <location>
        <position position="69"/>
    </location>
    <ligand>
        <name>shikimate</name>
        <dbReference type="ChEBI" id="CHEBI:36208"/>
    </ligand>
</feature>
<evidence type="ECO:0000256" key="2">
    <source>
        <dbReference type="ARBA" id="ARBA00012962"/>
    </source>
</evidence>
<feature type="binding site" evidence="8">
    <location>
        <position position="246"/>
    </location>
    <ligand>
        <name>NADP(+)</name>
        <dbReference type="ChEBI" id="CHEBI:58349"/>
    </ligand>
</feature>
<dbReference type="OrthoDB" id="9792692at2"/>
<dbReference type="NCBIfam" id="TIGR00507">
    <property type="entry name" value="aroE"/>
    <property type="match status" value="1"/>
</dbReference>
<evidence type="ECO:0000259" key="10">
    <source>
        <dbReference type="Pfam" id="PF08501"/>
    </source>
</evidence>
<accession>A0A4Q2U987</accession>
<dbReference type="GO" id="GO:0004764">
    <property type="term" value="F:shikimate 3-dehydrogenase (NADP+) activity"/>
    <property type="evidence" value="ECO:0007669"/>
    <property type="project" value="UniProtKB-UniRule"/>
</dbReference>
<dbReference type="InterPro" id="IPR022893">
    <property type="entry name" value="Shikimate_DH_fam"/>
</dbReference>
<dbReference type="Gene3D" id="3.40.50.720">
    <property type="entry name" value="NAD(P)-binding Rossmann-like Domain"/>
    <property type="match status" value="1"/>
</dbReference>
<evidence type="ECO:0000259" key="9">
    <source>
        <dbReference type="Pfam" id="PF01488"/>
    </source>
</evidence>
<comment type="subunit">
    <text evidence="8">Homodimer.</text>
</comment>
<keyword evidence="13" id="KW-1185">Reference proteome</keyword>
<evidence type="ECO:0000256" key="5">
    <source>
        <dbReference type="ARBA" id="ARBA00023002"/>
    </source>
</evidence>
<sequence length="283" mass="29591">MSSLSRAPGPRAFVIGHPIAHSRSPLIHRHWLDVHGIAGSYEKIAVAPDDLDAFIGGLREAGFVGGNVTVPHKGRVLELADAVDEAADAIGAANTLWFDDGDLVAGNTDAIGFLASLDDEAPGWDGGGASAVVLGAGGAARAVVHGLLERGFEVAVANRTFLRAAELAEEHEGEVWAYSWDELPTLLRAADVLVNTTVLGMAGQAPLALDLSPCKRGALVADVVYTPLDTPLLAGARSRGLRAVGGLGMLLHQAVPGFERWFGVRPEVTPELRALVEADVRGR</sequence>
<feature type="domain" description="Quinate/shikimate 5-dehydrogenase/glutamyl-tRNA reductase" evidence="9">
    <location>
        <begin position="129"/>
        <end position="197"/>
    </location>
</feature>
<dbReference type="RefSeq" id="WP_129223822.1">
    <property type="nucleotide sequence ID" value="NZ_QYBB01000003.1"/>
</dbReference>
<dbReference type="SUPFAM" id="SSF53223">
    <property type="entry name" value="Aminoacid dehydrogenase-like, N-terminal domain"/>
    <property type="match status" value="1"/>
</dbReference>
<evidence type="ECO:0000256" key="3">
    <source>
        <dbReference type="ARBA" id="ARBA00022605"/>
    </source>
</evidence>
<comment type="pathway">
    <text evidence="1 8">Metabolic intermediate biosynthesis; chorismate biosynthesis; chorismate from D-erythrose 4-phosphate and phosphoenolpyruvate: step 4/7.</text>
</comment>
<dbReference type="InterPro" id="IPR011342">
    <property type="entry name" value="Shikimate_DH"/>
</dbReference>
<feature type="domain" description="SDH C-terminal" evidence="11">
    <location>
        <begin position="246"/>
        <end position="268"/>
    </location>
</feature>
<feature type="binding site" evidence="8">
    <location>
        <begin position="135"/>
        <end position="139"/>
    </location>
    <ligand>
        <name>NADP(+)</name>
        <dbReference type="ChEBI" id="CHEBI:58349"/>
    </ligand>
</feature>
<proteinExistence type="inferred from homology"/>
<feature type="binding site" evidence="8">
    <location>
        <position position="85"/>
    </location>
    <ligand>
        <name>NADP(+)</name>
        <dbReference type="ChEBI" id="CHEBI:58349"/>
    </ligand>
</feature>
<dbReference type="SUPFAM" id="SSF51735">
    <property type="entry name" value="NAD(P)-binding Rossmann-fold domains"/>
    <property type="match status" value="1"/>
</dbReference>
<feature type="binding site" evidence="8">
    <location>
        <position position="225"/>
    </location>
    <ligand>
        <name>shikimate</name>
        <dbReference type="ChEBI" id="CHEBI:36208"/>
    </ligand>
</feature>
<keyword evidence="6 8" id="KW-0057">Aromatic amino acid biosynthesis</keyword>
<feature type="binding site" evidence="8">
    <location>
        <position position="94"/>
    </location>
    <ligand>
        <name>shikimate</name>
        <dbReference type="ChEBI" id="CHEBI:36208"/>
    </ligand>
</feature>
<dbReference type="CDD" id="cd01065">
    <property type="entry name" value="NAD_bind_Shikimate_DH"/>
    <property type="match status" value="1"/>
</dbReference>
<dbReference type="GO" id="GO:0009423">
    <property type="term" value="P:chorismate biosynthetic process"/>
    <property type="evidence" value="ECO:0007669"/>
    <property type="project" value="UniProtKB-UniRule"/>
</dbReference>
<protein>
    <recommendedName>
        <fullName evidence="2 8">Shikimate dehydrogenase (NADP(+))</fullName>
        <shortName evidence="8">SDH</shortName>
        <ecNumber evidence="2 8">1.1.1.25</ecNumber>
    </recommendedName>
</protein>
<evidence type="ECO:0000259" key="11">
    <source>
        <dbReference type="Pfam" id="PF18317"/>
    </source>
</evidence>
<organism evidence="12 13">
    <name type="scientific">Lichenibacterium minor</name>
    <dbReference type="NCBI Taxonomy" id="2316528"/>
    <lineage>
        <taxon>Bacteria</taxon>
        <taxon>Pseudomonadati</taxon>
        <taxon>Pseudomonadota</taxon>
        <taxon>Alphaproteobacteria</taxon>
        <taxon>Hyphomicrobiales</taxon>
        <taxon>Lichenihabitantaceae</taxon>
        <taxon>Lichenibacterium</taxon>
    </lineage>
</organism>
<evidence type="ECO:0000256" key="8">
    <source>
        <dbReference type="HAMAP-Rule" id="MF_00222"/>
    </source>
</evidence>
<comment type="function">
    <text evidence="8">Involved in the biosynthesis of the chorismate, which leads to the biosynthesis of aromatic amino acids. Catalyzes the reversible NADPH linked reduction of 3-dehydroshikimate (DHSA) to yield shikimate (SA).</text>
</comment>
<dbReference type="InterPro" id="IPR036291">
    <property type="entry name" value="NAD(P)-bd_dom_sf"/>
</dbReference>
<dbReference type="PANTHER" id="PTHR21089">
    <property type="entry name" value="SHIKIMATE DEHYDROGENASE"/>
    <property type="match status" value="1"/>
</dbReference>
<feature type="binding site" evidence="8">
    <location>
        <position position="253"/>
    </location>
    <ligand>
        <name>shikimate</name>
        <dbReference type="ChEBI" id="CHEBI:36208"/>
    </ligand>
</feature>
<reference evidence="12 13" key="1">
    <citation type="submission" date="2018-12" db="EMBL/GenBank/DDBJ databases">
        <authorList>
            <person name="Grouzdev D.S."/>
            <person name="Krutkina M.S."/>
        </authorList>
    </citation>
    <scope>NUCLEOTIDE SEQUENCE [LARGE SCALE GENOMIC DNA]</scope>
    <source>
        <strain evidence="12 13">RmlP026</strain>
    </source>
</reference>